<sequence length="70" mass="7990">MMSPVQIENKISEEKRHKKKNSVRQELGEASEKLIARGRPRRVKLDEYMAHVPRARKAVESCGGERGMTA</sequence>
<accession>A0A4C1X9C7</accession>
<feature type="compositionally biased region" description="Basic and acidic residues" evidence="1">
    <location>
        <begin position="26"/>
        <end position="35"/>
    </location>
</feature>
<evidence type="ECO:0000313" key="3">
    <source>
        <dbReference type="Proteomes" id="UP000299102"/>
    </source>
</evidence>
<dbReference type="Proteomes" id="UP000299102">
    <property type="component" value="Unassembled WGS sequence"/>
</dbReference>
<gene>
    <name evidence="2" type="ORF">EVAR_50522_1</name>
</gene>
<evidence type="ECO:0000313" key="2">
    <source>
        <dbReference type="EMBL" id="GBP58865.1"/>
    </source>
</evidence>
<comment type="caution">
    <text evidence="2">The sequence shown here is derived from an EMBL/GenBank/DDBJ whole genome shotgun (WGS) entry which is preliminary data.</text>
</comment>
<evidence type="ECO:0000256" key="1">
    <source>
        <dbReference type="SAM" id="MobiDB-lite"/>
    </source>
</evidence>
<dbReference type="EMBL" id="BGZK01000746">
    <property type="protein sequence ID" value="GBP58865.1"/>
    <property type="molecule type" value="Genomic_DNA"/>
</dbReference>
<proteinExistence type="predicted"/>
<dbReference type="AlphaFoldDB" id="A0A4C1X9C7"/>
<reference evidence="2 3" key="1">
    <citation type="journal article" date="2019" name="Commun. Biol.">
        <title>The bagworm genome reveals a unique fibroin gene that provides high tensile strength.</title>
        <authorList>
            <person name="Kono N."/>
            <person name="Nakamura H."/>
            <person name="Ohtoshi R."/>
            <person name="Tomita M."/>
            <person name="Numata K."/>
            <person name="Arakawa K."/>
        </authorList>
    </citation>
    <scope>NUCLEOTIDE SEQUENCE [LARGE SCALE GENOMIC DNA]</scope>
</reference>
<organism evidence="2 3">
    <name type="scientific">Eumeta variegata</name>
    <name type="common">Bagworm moth</name>
    <name type="synonym">Eumeta japonica</name>
    <dbReference type="NCBI Taxonomy" id="151549"/>
    <lineage>
        <taxon>Eukaryota</taxon>
        <taxon>Metazoa</taxon>
        <taxon>Ecdysozoa</taxon>
        <taxon>Arthropoda</taxon>
        <taxon>Hexapoda</taxon>
        <taxon>Insecta</taxon>
        <taxon>Pterygota</taxon>
        <taxon>Neoptera</taxon>
        <taxon>Endopterygota</taxon>
        <taxon>Lepidoptera</taxon>
        <taxon>Glossata</taxon>
        <taxon>Ditrysia</taxon>
        <taxon>Tineoidea</taxon>
        <taxon>Psychidae</taxon>
        <taxon>Oiketicinae</taxon>
        <taxon>Eumeta</taxon>
    </lineage>
</organism>
<protein>
    <submittedName>
        <fullName evidence="2">Uncharacterized protein</fullName>
    </submittedName>
</protein>
<keyword evidence="3" id="KW-1185">Reference proteome</keyword>
<name>A0A4C1X9C7_EUMVA</name>
<feature type="region of interest" description="Disordered" evidence="1">
    <location>
        <begin position="1"/>
        <end position="35"/>
    </location>
</feature>